<dbReference type="RefSeq" id="WP_101895954.1">
    <property type="nucleotide sequence ID" value="NZ_CP022684.1"/>
</dbReference>
<reference evidence="3" key="1">
    <citation type="submission" date="2017-08" db="EMBL/GenBank/DDBJ databases">
        <title>Direct submision.</title>
        <authorList>
            <person name="Kim S.-J."/>
            <person name="Rhee S.-K."/>
        </authorList>
    </citation>
    <scope>NUCLEOTIDE SEQUENCE [LARGE SCALE GENOMIC DNA]</scope>
    <source>
        <strain evidence="3">GI5</strain>
    </source>
</reference>
<dbReference type="EMBL" id="CP022684">
    <property type="protein sequence ID" value="AUM14581.1"/>
    <property type="molecule type" value="Genomic_DNA"/>
</dbReference>
<accession>A0A2K9LR17</accession>
<dbReference type="InterPro" id="IPR036291">
    <property type="entry name" value="NAD(P)-bd_dom_sf"/>
</dbReference>
<keyword evidence="3" id="KW-1185">Reference proteome</keyword>
<dbReference type="Gene3D" id="3.40.50.720">
    <property type="entry name" value="NAD(P)-binding Rossmann-like Domain"/>
    <property type="match status" value="1"/>
</dbReference>
<dbReference type="AlphaFoldDB" id="A0A2K9LR17"/>
<gene>
    <name evidence="2" type="ORF">Kalk_20060</name>
</gene>
<dbReference type="InterPro" id="IPR005097">
    <property type="entry name" value="Sacchrp_dh_NADP-bd"/>
</dbReference>
<name>A0A2K9LR17_9GAMM</name>
<dbReference type="Pfam" id="PF03435">
    <property type="entry name" value="Sacchrp_dh_NADP"/>
    <property type="match status" value="1"/>
</dbReference>
<evidence type="ECO:0000259" key="1">
    <source>
        <dbReference type="Pfam" id="PF03435"/>
    </source>
</evidence>
<dbReference type="KEGG" id="kak:Kalk_20060"/>
<dbReference type="GO" id="GO:0005886">
    <property type="term" value="C:plasma membrane"/>
    <property type="evidence" value="ECO:0007669"/>
    <property type="project" value="TreeGrafter"/>
</dbReference>
<evidence type="ECO:0000313" key="3">
    <source>
        <dbReference type="Proteomes" id="UP000235116"/>
    </source>
</evidence>
<sequence length="407" mass="44540">MTTKAATKGSERPFDIVVFGATGFTGKLTAEYLVQCAHSKKIKLAIAGRNSGKLEACKQDLMALNSKADIGTIEANSDDYTSLVKMAAQAKVVITTVGPYLKYGEPLVRACVEAGTHYVDLTGEPEFVEGLEHDYHDQAAAKHIKIINCCGFDSIPHDLGALYTVHELNKLIGKERSGKAPMKVEGFIEAKGTFSGGTWHSAITQFSRLKEYQKKRREWHKNKKTRPTDRRRTRVMGPKVFWLSAHKAWACPFPTIDPQVVKRTAAARKEFGPDFIYGHYVLVKKLPKLIGGVVGAGGLVALSQFKYSREKLLQVKDPGQGPSESTRKKSWFKVHFVGEADGLHVWTEVAGGDPGYGETAKMLAESALCLALDKNLPEEYGVTTPGAGMGLALIERLNAAGITFRTL</sequence>
<dbReference type="InterPro" id="IPR051276">
    <property type="entry name" value="Saccharopine_DH-like_oxidrdct"/>
</dbReference>
<organism evidence="2 3">
    <name type="scientific">Ketobacter alkanivorans</name>
    <dbReference type="NCBI Taxonomy" id="1917421"/>
    <lineage>
        <taxon>Bacteria</taxon>
        <taxon>Pseudomonadati</taxon>
        <taxon>Pseudomonadota</taxon>
        <taxon>Gammaproteobacteria</taxon>
        <taxon>Pseudomonadales</taxon>
        <taxon>Ketobacteraceae</taxon>
        <taxon>Ketobacter</taxon>
    </lineage>
</organism>
<protein>
    <submittedName>
        <fullName evidence="2">Saccharopine dehydrogenase</fullName>
    </submittedName>
</protein>
<feature type="domain" description="Saccharopine dehydrogenase NADP binding" evidence="1">
    <location>
        <begin position="16"/>
        <end position="143"/>
    </location>
</feature>
<dbReference type="PANTHER" id="PTHR12286:SF5">
    <property type="entry name" value="SACCHAROPINE DEHYDROGENASE-LIKE OXIDOREDUCTASE"/>
    <property type="match status" value="1"/>
</dbReference>
<dbReference type="SUPFAM" id="SSF51735">
    <property type="entry name" value="NAD(P)-binding Rossmann-fold domains"/>
    <property type="match status" value="1"/>
</dbReference>
<dbReference type="Proteomes" id="UP000235116">
    <property type="component" value="Chromosome"/>
</dbReference>
<dbReference type="OrthoDB" id="4420885at2"/>
<dbReference type="PANTHER" id="PTHR12286">
    <property type="entry name" value="SACCHAROPINE DEHYDROGENASE-LIKE OXIDOREDUCTASE"/>
    <property type="match status" value="1"/>
</dbReference>
<proteinExistence type="predicted"/>
<dbReference type="GO" id="GO:0009247">
    <property type="term" value="P:glycolipid biosynthetic process"/>
    <property type="evidence" value="ECO:0007669"/>
    <property type="project" value="TreeGrafter"/>
</dbReference>
<evidence type="ECO:0000313" key="2">
    <source>
        <dbReference type="EMBL" id="AUM14581.1"/>
    </source>
</evidence>